<evidence type="ECO:0000313" key="4">
    <source>
        <dbReference type="Proteomes" id="UP000719942"/>
    </source>
</evidence>
<name>A0ABS7DKD3_9FIRM</name>
<gene>
    <name evidence="3" type="ORF">J5W02_02500</name>
</gene>
<keyword evidence="4" id="KW-1185">Reference proteome</keyword>
<accession>A0ABS7DKD3</accession>
<protein>
    <recommendedName>
        <fullName evidence="5">Cell division protein FtsL</fullName>
    </recommendedName>
</protein>
<dbReference type="RefSeq" id="WP_219964064.1">
    <property type="nucleotide sequence ID" value="NZ_JAGFNZ010000001.1"/>
</dbReference>
<evidence type="ECO:0000313" key="3">
    <source>
        <dbReference type="EMBL" id="MBW7571673.1"/>
    </source>
</evidence>
<evidence type="ECO:0000256" key="1">
    <source>
        <dbReference type="SAM" id="MobiDB-lite"/>
    </source>
</evidence>
<feature type="transmembrane region" description="Helical" evidence="2">
    <location>
        <begin position="51"/>
        <end position="71"/>
    </location>
</feature>
<evidence type="ECO:0008006" key="5">
    <source>
        <dbReference type="Google" id="ProtNLM"/>
    </source>
</evidence>
<feature type="compositionally biased region" description="Basic and acidic residues" evidence="1">
    <location>
        <begin position="16"/>
        <end position="26"/>
    </location>
</feature>
<feature type="region of interest" description="Disordered" evidence="1">
    <location>
        <begin position="1"/>
        <end position="27"/>
    </location>
</feature>
<dbReference type="Proteomes" id="UP000719942">
    <property type="component" value="Unassembled WGS sequence"/>
</dbReference>
<organism evidence="3 4">
    <name type="scientific">Caproiciproducens faecalis</name>
    <dbReference type="NCBI Taxonomy" id="2820301"/>
    <lineage>
        <taxon>Bacteria</taxon>
        <taxon>Bacillati</taxon>
        <taxon>Bacillota</taxon>
        <taxon>Clostridia</taxon>
        <taxon>Eubacteriales</taxon>
        <taxon>Acutalibacteraceae</taxon>
        <taxon>Caproiciproducens</taxon>
    </lineage>
</organism>
<reference evidence="3 4" key="1">
    <citation type="submission" date="2021-03" db="EMBL/GenBank/DDBJ databases">
        <title>Caproiciproducens sp. nov. isolated from feces of cow.</title>
        <authorList>
            <person name="Choi J.-Y."/>
        </authorList>
    </citation>
    <scope>NUCLEOTIDE SEQUENCE [LARGE SCALE GENOMIC DNA]</scope>
    <source>
        <strain evidence="3 4">AGMB10547</strain>
    </source>
</reference>
<sequence length="165" mass="18677">MASPNSNEAYDFALFEPKRQHEEPQKKSNIIELPKEKLEQNRRVKLNPFRVVSTFLAFGIMISIVGTMVYGQVQLTELTENLNAATKTLNESESVYTQLQMKSDSQLSLQTVENYATNKLGLKKIEQNQVEPIALSKGDKTQVVQNSGDDNWLTSLWNSILQLLS</sequence>
<keyword evidence="2" id="KW-0812">Transmembrane</keyword>
<keyword evidence="2" id="KW-0472">Membrane</keyword>
<comment type="caution">
    <text evidence="3">The sequence shown here is derived from an EMBL/GenBank/DDBJ whole genome shotgun (WGS) entry which is preliminary data.</text>
</comment>
<dbReference type="EMBL" id="JAGFNZ010000001">
    <property type="protein sequence ID" value="MBW7571673.1"/>
    <property type="molecule type" value="Genomic_DNA"/>
</dbReference>
<keyword evidence="2" id="KW-1133">Transmembrane helix</keyword>
<evidence type="ECO:0000256" key="2">
    <source>
        <dbReference type="SAM" id="Phobius"/>
    </source>
</evidence>
<proteinExistence type="predicted"/>